<comment type="caution">
    <text evidence="2">The sequence shown here is derived from an EMBL/GenBank/DDBJ whole genome shotgun (WGS) entry which is preliminary data.</text>
</comment>
<dbReference type="EMBL" id="JAOL01000148">
    <property type="protein sequence ID" value="EUA88069.1"/>
    <property type="molecule type" value="Genomic_DNA"/>
</dbReference>
<accession>A0ABN0QTH5</accession>
<sequence>MVRRCHDDPAGGPATVLRGRLRAATRRGRPPRVVIIGPVLAASPPPLRCAARALMIW</sequence>
<evidence type="ECO:0000313" key="3">
    <source>
        <dbReference type="Proteomes" id="UP000020681"/>
    </source>
</evidence>
<gene>
    <name evidence="2" type="ORF">I551_5431</name>
</gene>
<evidence type="ECO:0000313" key="2">
    <source>
        <dbReference type="EMBL" id="EUA88069.1"/>
    </source>
</evidence>
<keyword evidence="3" id="KW-1185">Reference proteome</keyword>
<protein>
    <submittedName>
        <fullName evidence="2">Uncharacterized protein</fullName>
    </submittedName>
</protein>
<dbReference type="Proteomes" id="UP000020681">
    <property type="component" value="Unassembled WGS sequence"/>
</dbReference>
<reference evidence="2 3" key="1">
    <citation type="submission" date="2014-01" db="EMBL/GenBank/DDBJ databases">
        <authorList>
            <person name="Dobos K."/>
            <person name="Lenaerts A."/>
            <person name="Ordway D."/>
            <person name="DeGroote M.A."/>
            <person name="Parker T."/>
            <person name="Sizemore C."/>
            <person name="Tallon L.J."/>
            <person name="Sadzewicz L.K."/>
            <person name="Sengamalay N."/>
            <person name="Fraser C.M."/>
            <person name="Hine E."/>
            <person name="Shefchek K.A."/>
            <person name="Das S.P."/>
            <person name="Tettelin H."/>
        </authorList>
    </citation>
    <scope>NUCLEOTIDE SEQUENCE [LARGE SCALE GENOMIC DNA]</scope>
    <source>
        <strain evidence="2 3">Harvey</strain>
    </source>
</reference>
<organism evidence="2 3">
    <name type="scientific">Mycobacterium ulcerans str. Harvey</name>
    <dbReference type="NCBI Taxonomy" id="1299332"/>
    <lineage>
        <taxon>Bacteria</taxon>
        <taxon>Bacillati</taxon>
        <taxon>Actinomycetota</taxon>
        <taxon>Actinomycetes</taxon>
        <taxon>Mycobacteriales</taxon>
        <taxon>Mycobacteriaceae</taxon>
        <taxon>Mycobacterium</taxon>
        <taxon>Mycobacterium ulcerans group</taxon>
    </lineage>
</organism>
<feature type="region of interest" description="Disordered" evidence="1">
    <location>
        <begin position="1"/>
        <end position="24"/>
    </location>
</feature>
<name>A0ABN0QTH5_MYCUL</name>
<proteinExistence type="predicted"/>
<evidence type="ECO:0000256" key="1">
    <source>
        <dbReference type="SAM" id="MobiDB-lite"/>
    </source>
</evidence>